<keyword evidence="1" id="KW-1133">Transmembrane helix</keyword>
<dbReference type="SMART" id="SM00671">
    <property type="entry name" value="SEL1"/>
    <property type="match status" value="8"/>
</dbReference>
<gene>
    <name evidence="2" type="ORF">NA8A_11425</name>
</gene>
<organism evidence="2 3">
    <name type="scientific">Nitratireductor indicus C115</name>
    <dbReference type="NCBI Taxonomy" id="1231190"/>
    <lineage>
        <taxon>Bacteria</taxon>
        <taxon>Pseudomonadati</taxon>
        <taxon>Pseudomonadota</taxon>
        <taxon>Alphaproteobacteria</taxon>
        <taxon>Hyphomicrobiales</taxon>
        <taxon>Phyllobacteriaceae</taxon>
        <taxon>Nitratireductor</taxon>
    </lineage>
</organism>
<evidence type="ECO:0008006" key="4">
    <source>
        <dbReference type="Google" id="ProtNLM"/>
    </source>
</evidence>
<name>K2P476_9HYPH</name>
<keyword evidence="1" id="KW-0812">Transmembrane</keyword>
<dbReference type="Gene3D" id="1.25.40.10">
    <property type="entry name" value="Tetratricopeptide repeat domain"/>
    <property type="match status" value="2"/>
</dbReference>
<feature type="transmembrane region" description="Helical" evidence="1">
    <location>
        <begin position="70"/>
        <end position="90"/>
    </location>
</feature>
<evidence type="ECO:0000313" key="2">
    <source>
        <dbReference type="EMBL" id="EKF42156.1"/>
    </source>
</evidence>
<dbReference type="eggNOG" id="COG0790">
    <property type="taxonomic scope" value="Bacteria"/>
</dbReference>
<dbReference type="SUPFAM" id="SSF81901">
    <property type="entry name" value="HCP-like"/>
    <property type="match status" value="3"/>
</dbReference>
<dbReference type="PATRIC" id="fig|1231190.3.peg.2379"/>
<dbReference type="Proteomes" id="UP000007374">
    <property type="component" value="Unassembled WGS sequence"/>
</dbReference>
<dbReference type="InterPro" id="IPR006597">
    <property type="entry name" value="Sel1-like"/>
</dbReference>
<sequence length="600" mass="65718">MKPADYWPALRAPLLALVLGVAPFWIFFGTGNSLTVDGELVRQSNFNIAGLVLGIAGAVIAFRALREGGLLVRLLLAGIALAVSVFQIAWSVELVTRDHVRQVVGYPMPEEPEYNGPDLVLQHNMRLFAHQNDEAKVRERLIEDYGLLLARFASHKDYADACHGGTLRIDEDTMQLPDFLEAEVRSEIDARAQKLLEKWGPMPCGTKNSLSAMKKVPEAILKQRDVLPVLASAYRRRFVEPGTSENASRPFEGDPILKEAEEGNPTAQAYLGDYFYRGEIVKQDFEQAALWYMALVENTPKDTNDPDSLMLLRGAGAALGSMYQEGRGVARDAEQAVKWYTMAAEAGSVRAAYNLGAVYEQGLGVASNDALAAEWYAKAAESWDPYAAFKLAMMYREGRGVKRDEKRARELLIIAGKNGDAGIAALLLEPAMAGDADAQFALGTILYGKTAGVQDQVKAIEWFHKAAEQGQANAQYKIGELFAYGSAGQKDPVRAAKWILMAAERGLSAAQVHIGVMYQHGDGVPKDEKQAFEWQSKAAAQDDKQGALNLGILYANGIGVEEDLGKAEEWLRKAHALGHTSADKMLRELAEMKQKNADAR</sequence>
<evidence type="ECO:0000313" key="3">
    <source>
        <dbReference type="Proteomes" id="UP000007374"/>
    </source>
</evidence>
<dbReference type="RefSeq" id="WP_009450445.1">
    <property type="nucleotide sequence ID" value="NZ_AMSI01000007.1"/>
</dbReference>
<evidence type="ECO:0000256" key="1">
    <source>
        <dbReference type="SAM" id="Phobius"/>
    </source>
</evidence>
<dbReference type="EMBL" id="AMSI01000007">
    <property type="protein sequence ID" value="EKF42156.1"/>
    <property type="molecule type" value="Genomic_DNA"/>
</dbReference>
<dbReference type="STRING" id="721133.SAMN05216176_107216"/>
<reference evidence="2 3" key="1">
    <citation type="journal article" date="2012" name="J. Bacteriol.">
        <title>Genome Sequence of Nitratireductor indicus Type Strain C115.</title>
        <authorList>
            <person name="Lai Q."/>
            <person name="Li G."/>
            <person name="Yu Z."/>
            <person name="Shao Z."/>
        </authorList>
    </citation>
    <scope>NUCLEOTIDE SEQUENCE [LARGE SCALE GENOMIC DNA]</scope>
    <source>
        <strain evidence="2 3">C115</strain>
    </source>
</reference>
<feature type="transmembrane region" description="Helical" evidence="1">
    <location>
        <begin position="12"/>
        <end position="28"/>
    </location>
</feature>
<dbReference type="Pfam" id="PF08238">
    <property type="entry name" value="Sel1"/>
    <property type="match status" value="8"/>
</dbReference>
<dbReference type="PANTHER" id="PTHR11102">
    <property type="entry name" value="SEL-1-LIKE PROTEIN"/>
    <property type="match status" value="1"/>
</dbReference>
<keyword evidence="3" id="KW-1185">Reference proteome</keyword>
<proteinExistence type="predicted"/>
<dbReference type="AlphaFoldDB" id="K2P476"/>
<accession>K2P476</accession>
<dbReference type="PANTHER" id="PTHR11102:SF160">
    <property type="entry name" value="ERAD-ASSOCIATED E3 UBIQUITIN-PROTEIN LIGASE COMPONENT HRD3"/>
    <property type="match status" value="1"/>
</dbReference>
<dbReference type="InterPro" id="IPR011990">
    <property type="entry name" value="TPR-like_helical_dom_sf"/>
</dbReference>
<protein>
    <recommendedName>
        <fullName evidence="4">Sel1 repeat family protein</fullName>
    </recommendedName>
</protein>
<feature type="transmembrane region" description="Helical" evidence="1">
    <location>
        <begin position="48"/>
        <end position="65"/>
    </location>
</feature>
<comment type="caution">
    <text evidence="2">The sequence shown here is derived from an EMBL/GenBank/DDBJ whole genome shotgun (WGS) entry which is preliminary data.</text>
</comment>
<keyword evidence="1" id="KW-0472">Membrane</keyword>
<dbReference type="InterPro" id="IPR050767">
    <property type="entry name" value="Sel1_AlgK"/>
</dbReference>
<dbReference type="OrthoDB" id="9797030at2"/>